<reference evidence="12 13" key="1">
    <citation type="submission" date="2015-04" db="EMBL/GenBank/DDBJ databases">
        <title>Complete Sequence for the Genome of the Thioalkalivibrio versutus D301.</title>
        <authorList>
            <person name="Mu T."/>
            <person name="Zhou J."/>
            <person name="Xu X."/>
        </authorList>
    </citation>
    <scope>NUCLEOTIDE SEQUENCE [LARGE SCALE GENOMIC DNA]</scope>
    <source>
        <strain evidence="12 13">D301</strain>
    </source>
</reference>
<gene>
    <name evidence="6" type="primary">ppk</name>
    <name evidence="12" type="ORF">TVD_07815</name>
</gene>
<dbReference type="HAMAP" id="MF_00347">
    <property type="entry name" value="Polyphosphate_kinase"/>
    <property type="match status" value="1"/>
</dbReference>
<dbReference type="EMBL" id="CP011367">
    <property type="protein sequence ID" value="AKJ95271.1"/>
    <property type="molecule type" value="Genomic_DNA"/>
</dbReference>
<dbReference type="Pfam" id="PF13090">
    <property type="entry name" value="PP_kinase_C"/>
    <property type="match status" value="1"/>
</dbReference>
<dbReference type="NCBIfam" id="NF003921">
    <property type="entry name" value="PRK05443.2-2"/>
    <property type="match status" value="1"/>
</dbReference>
<dbReference type="InterPro" id="IPR036830">
    <property type="entry name" value="PP_kinase_middle_dom_sf"/>
</dbReference>
<evidence type="ECO:0000313" key="12">
    <source>
        <dbReference type="EMBL" id="AKJ95271.1"/>
    </source>
</evidence>
<dbReference type="GO" id="GO:0005524">
    <property type="term" value="F:ATP binding"/>
    <property type="evidence" value="ECO:0007669"/>
    <property type="project" value="UniProtKB-KW"/>
</dbReference>
<dbReference type="Gene3D" id="3.30.870.10">
    <property type="entry name" value="Endonuclease Chain A"/>
    <property type="match status" value="2"/>
</dbReference>
<dbReference type="STRING" id="106634.TVD_07815"/>
<dbReference type="InterPro" id="IPR024953">
    <property type="entry name" value="PP_kinase_middle"/>
</dbReference>
<dbReference type="NCBIfam" id="NF003918">
    <property type="entry name" value="PRK05443.1-2"/>
    <property type="match status" value="1"/>
</dbReference>
<evidence type="ECO:0000256" key="5">
    <source>
        <dbReference type="ARBA" id="ARBA00022840"/>
    </source>
</evidence>
<dbReference type="InterPro" id="IPR003414">
    <property type="entry name" value="PP_kinase"/>
</dbReference>
<dbReference type="PANTHER" id="PTHR30218">
    <property type="entry name" value="POLYPHOSPHATE KINASE"/>
    <property type="match status" value="1"/>
</dbReference>
<feature type="binding site" evidence="6">
    <location>
        <position position="473"/>
    </location>
    <ligand>
        <name>ATP</name>
        <dbReference type="ChEBI" id="CHEBI:30616"/>
    </ligand>
</feature>
<keyword evidence="1 6" id="KW-0597">Phosphoprotein</keyword>
<proteinExistence type="inferred from homology"/>
<name>A0A0G3G8X5_9GAMM</name>
<feature type="domain" description="Polyphosphate kinase C-terminal" evidence="10">
    <location>
        <begin position="508"/>
        <end position="680"/>
    </location>
</feature>
<accession>A0A0G3G8X5</accession>
<dbReference type="GO" id="GO:0008976">
    <property type="term" value="F:polyphosphate kinase activity"/>
    <property type="evidence" value="ECO:0007669"/>
    <property type="project" value="UniProtKB-UniRule"/>
</dbReference>
<dbReference type="InterPro" id="IPR025198">
    <property type="entry name" value="PPK_N_dom"/>
</dbReference>
<dbReference type="InterPro" id="IPR036832">
    <property type="entry name" value="PPK_N_dom_sf"/>
</dbReference>
<evidence type="ECO:0000256" key="6">
    <source>
        <dbReference type="HAMAP-Rule" id="MF_00347"/>
    </source>
</evidence>
<evidence type="ECO:0000256" key="2">
    <source>
        <dbReference type="ARBA" id="ARBA00022679"/>
    </source>
</evidence>
<feature type="domain" description="Polyphosphate kinase middle" evidence="8">
    <location>
        <begin position="127"/>
        <end position="308"/>
    </location>
</feature>
<dbReference type="Gene3D" id="3.30.1840.10">
    <property type="entry name" value="Polyphosphate kinase middle domain"/>
    <property type="match status" value="1"/>
</dbReference>
<evidence type="ECO:0000259" key="9">
    <source>
        <dbReference type="Pfam" id="PF13089"/>
    </source>
</evidence>
<dbReference type="CDD" id="cd09165">
    <property type="entry name" value="PLDc_PaPPK1_C1_like"/>
    <property type="match status" value="1"/>
</dbReference>
<evidence type="ECO:0000256" key="7">
    <source>
        <dbReference type="RuleBase" id="RU003800"/>
    </source>
</evidence>
<dbReference type="NCBIfam" id="NF003917">
    <property type="entry name" value="PRK05443.1-1"/>
    <property type="match status" value="1"/>
</dbReference>
<evidence type="ECO:0000259" key="11">
    <source>
        <dbReference type="Pfam" id="PF17941"/>
    </source>
</evidence>
<evidence type="ECO:0000259" key="8">
    <source>
        <dbReference type="Pfam" id="PF02503"/>
    </source>
</evidence>
<dbReference type="PIRSF" id="PIRSF015589">
    <property type="entry name" value="PP_kinase"/>
    <property type="match status" value="1"/>
</dbReference>
<feature type="domain" description="Polyphosphate kinase N-terminal" evidence="9">
    <location>
        <begin position="12"/>
        <end position="118"/>
    </location>
</feature>
<dbReference type="CDD" id="cd09168">
    <property type="entry name" value="PLDc_PaPPK1_C2_like"/>
    <property type="match status" value="1"/>
</dbReference>
<feature type="binding site" evidence="6">
    <location>
        <position position="410"/>
    </location>
    <ligand>
        <name>Mg(2+)</name>
        <dbReference type="ChEBI" id="CHEBI:18420"/>
    </ligand>
</feature>
<dbReference type="Pfam" id="PF13089">
    <property type="entry name" value="PP_kinase_N"/>
    <property type="match status" value="1"/>
</dbReference>
<dbReference type="GO" id="GO:0009358">
    <property type="term" value="C:polyphosphate kinase complex"/>
    <property type="evidence" value="ECO:0007669"/>
    <property type="project" value="InterPro"/>
</dbReference>
<keyword evidence="6" id="KW-0460">Magnesium</keyword>
<feature type="active site" description="Phosphohistidine intermediate" evidence="6">
    <location>
        <position position="440"/>
    </location>
</feature>
<comment type="PTM">
    <text evidence="6 7">An intermediate of this reaction is the autophosphorylated ppk in which a phosphate is covalently linked to a histidine residue through a N-P bond.</text>
</comment>
<dbReference type="PATRIC" id="fig|106634.4.peg.1595"/>
<dbReference type="AlphaFoldDB" id="A0A0G3G8X5"/>
<dbReference type="Pfam" id="PF17941">
    <property type="entry name" value="PP_kinase_C_1"/>
    <property type="match status" value="1"/>
</dbReference>
<dbReference type="SUPFAM" id="SSF56024">
    <property type="entry name" value="Phospholipase D/nuclease"/>
    <property type="match status" value="2"/>
</dbReference>
<keyword evidence="2 6" id="KW-0808">Transferase</keyword>
<dbReference type="OrthoDB" id="9761456at2"/>
<dbReference type="GO" id="GO:0046872">
    <property type="term" value="F:metal ion binding"/>
    <property type="evidence" value="ECO:0007669"/>
    <property type="project" value="UniProtKB-KW"/>
</dbReference>
<evidence type="ECO:0000313" key="13">
    <source>
        <dbReference type="Proteomes" id="UP000064201"/>
    </source>
</evidence>
<evidence type="ECO:0000256" key="1">
    <source>
        <dbReference type="ARBA" id="ARBA00022553"/>
    </source>
</evidence>
<comment type="similarity">
    <text evidence="6 7">Belongs to the polyphosphate kinase 1 (PPK1) family.</text>
</comment>
<dbReference type="SUPFAM" id="SSF143724">
    <property type="entry name" value="PHP14-like"/>
    <property type="match status" value="1"/>
</dbReference>
<protein>
    <recommendedName>
        <fullName evidence="6 7">Polyphosphate kinase</fullName>
        <ecNumber evidence="6 7">2.7.4.1</ecNumber>
    </recommendedName>
    <alternativeName>
        <fullName evidence="6">ATP-polyphosphate phosphotransferase</fullName>
    </alternativeName>
    <alternativeName>
        <fullName evidence="6">Polyphosphoric acid kinase</fullName>
    </alternativeName>
</protein>
<dbReference type="Pfam" id="PF02503">
    <property type="entry name" value="PP_kinase"/>
    <property type="match status" value="1"/>
</dbReference>
<feature type="binding site" evidence="6">
    <location>
        <position position="50"/>
    </location>
    <ligand>
        <name>ATP</name>
        <dbReference type="ChEBI" id="CHEBI:30616"/>
    </ligand>
</feature>
<dbReference type="InterPro" id="IPR025200">
    <property type="entry name" value="PPK_C_dom2"/>
</dbReference>
<dbReference type="Gene3D" id="1.20.58.310">
    <property type="entry name" value="Polyphosphate kinase N-terminal domain"/>
    <property type="match status" value="1"/>
</dbReference>
<dbReference type="PANTHER" id="PTHR30218:SF0">
    <property type="entry name" value="POLYPHOSPHATE KINASE"/>
    <property type="match status" value="1"/>
</dbReference>
<dbReference type="NCBIfam" id="TIGR03705">
    <property type="entry name" value="poly_P_kin"/>
    <property type="match status" value="1"/>
</dbReference>
<feature type="binding site" evidence="6">
    <location>
        <position position="569"/>
    </location>
    <ligand>
        <name>ATP</name>
        <dbReference type="ChEBI" id="CHEBI:30616"/>
    </ligand>
</feature>
<sequence length="694" mass="77943">MPDADVTQTDLFLNRELSLLEFNRRVLAIAQDPAFPLLERLRYLSISSTNLDEFFEVRVGSLRQQVELNVQAPGPDGLSAAEQLRQIAPRAHDLVEQQYSTLNDELIPALAAEGIHFVRRTHWDAAQRDWVREYFRQQLQPVLSPIGLDPAHPFPRILNKSLNFIVTLKGKDAFGRESGRAVVQAPRSLPRLVRLPREVASGDNDFVLLSSILHAHVDELFQGMKVTGCYQFRLTRNSDLFVQEEEIDDLLNALEGELPQRNYGAGVRLEVADNCPQEVAEFLLQQFHLEPDDLYQVTGLVNLNRLMAVHELVDRPDLKFPPLVPALPRSDTSGSGIFACIRDQELLLHHPYQSFMPVVDFLRQAAADPRVLAIKQTLYRTGTRSPLVEILIEAAQAGKEVTVVIELRARFDEADNIELANRMQDAGVHVTYGVVGYKTHAKLALVVRRDGDRITRYAHLGTGNYHSGTAKAYTDFGLLTADPVLTEDVHRVFLQLTGLGKVTRLRQLLQAPFRLHAAMLEKIQREIDNHQAGKPARIVARMNSLNEAKIIQALYKASQAGVPIQLVVRGICSLRPGVPGISETIEVRSVLGRFLEHSRVFYFENGGDPEVFLSSADWMPRNFFRRVEVAFPVRDPELRDRVAEESLFNYLQDNATAWALQPDGSYQRIRPTAGEIPYSAQESLTAQLSGATTG</sequence>
<keyword evidence="5 6" id="KW-0067">ATP-binding</keyword>
<comment type="function">
    <text evidence="6 7">Catalyzes the reversible transfer of the terminal phosphate of ATP to form a long-chain polyphosphate (polyP).</text>
</comment>
<dbReference type="EC" id="2.7.4.1" evidence="6 7"/>
<comment type="catalytic activity">
    <reaction evidence="6 7">
        <text>[phosphate](n) + ATP = [phosphate](n+1) + ADP</text>
        <dbReference type="Rhea" id="RHEA:19573"/>
        <dbReference type="Rhea" id="RHEA-COMP:9859"/>
        <dbReference type="Rhea" id="RHEA-COMP:14280"/>
        <dbReference type="ChEBI" id="CHEBI:16838"/>
        <dbReference type="ChEBI" id="CHEBI:30616"/>
        <dbReference type="ChEBI" id="CHEBI:456216"/>
        <dbReference type="EC" id="2.7.4.1"/>
    </reaction>
</comment>
<keyword evidence="6" id="KW-0479">Metal-binding</keyword>
<dbReference type="InterPro" id="IPR041108">
    <property type="entry name" value="PP_kinase_C_1"/>
</dbReference>
<keyword evidence="13" id="KW-1185">Reference proteome</keyword>
<dbReference type="SUPFAM" id="SSF140356">
    <property type="entry name" value="PPK N-terminal domain-like"/>
    <property type="match status" value="1"/>
</dbReference>
<feature type="domain" description="Polyphosphate kinase C-terminal" evidence="11">
    <location>
        <begin position="337"/>
        <end position="499"/>
    </location>
</feature>
<feature type="binding site" evidence="6">
    <location>
        <position position="597"/>
    </location>
    <ligand>
        <name>ATP</name>
        <dbReference type="ChEBI" id="CHEBI:30616"/>
    </ligand>
</feature>
<evidence type="ECO:0000256" key="3">
    <source>
        <dbReference type="ARBA" id="ARBA00022741"/>
    </source>
</evidence>
<feature type="binding site" evidence="6">
    <location>
        <position position="380"/>
    </location>
    <ligand>
        <name>Mg(2+)</name>
        <dbReference type="ChEBI" id="CHEBI:18420"/>
    </ligand>
</feature>
<keyword evidence="3 6" id="KW-0547">Nucleotide-binding</keyword>
<dbReference type="Proteomes" id="UP000064201">
    <property type="component" value="Chromosome"/>
</dbReference>
<keyword evidence="4 6" id="KW-0418">Kinase</keyword>
<dbReference type="RefSeq" id="WP_019628077.1">
    <property type="nucleotide sequence ID" value="NZ_CP011367.1"/>
</dbReference>
<evidence type="ECO:0000259" key="10">
    <source>
        <dbReference type="Pfam" id="PF13090"/>
    </source>
</evidence>
<evidence type="ECO:0000256" key="4">
    <source>
        <dbReference type="ARBA" id="ARBA00022777"/>
    </source>
</evidence>
<organism evidence="12 13">
    <name type="scientific">Thioalkalivibrio versutus</name>
    <dbReference type="NCBI Taxonomy" id="106634"/>
    <lineage>
        <taxon>Bacteria</taxon>
        <taxon>Pseudomonadati</taxon>
        <taxon>Pseudomonadota</taxon>
        <taxon>Gammaproteobacteria</taxon>
        <taxon>Chromatiales</taxon>
        <taxon>Ectothiorhodospiraceae</taxon>
        <taxon>Thioalkalivibrio</taxon>
    </lineage>
</organism>
<dbReference type="KEGG" id="tvr:TVD_07815"/>
<dbReference type="GO" id="GO:0006799">
    <property type="term" value="P:polyphosphate biosynthetic process"/>
    <property type="evidence" value="ECO:0007669"/>
    <property type="project" value="UniProtKB-UniRule"/>
</dbReference>
<comment type="cofactor">
    <cofactor evidence="6">
        <name>Mg(2+)</name>
        <dbReference type="ChEBI" id="CHEBI:18420"/>
    </cofactor>
</comment>